<dbReference type="Proteomes" id="UP001642409">
    <property type="component" value="Unassembled WGS sequence"/>
</dbReference>
<dbReference type="GO" id="GO:0032259">
    <property type="term" value="P:methylation"/>
    <property type="evidence" value="ECO:0007669"/>
    <property type="project" value="UniProtKB-KW"/>
</dbReference>
<feature type="active site" description="Nucleophile" evidence="4">
    <location>
        <position position="471"/>
    </location>
</feature>
<evidence type="ECO:0000256" key="6">
    <source>
        <dbReference type="SAM" id="MobiDB-lite"/>
    </source>
</evidence>
<dbReference type="InterPro" id="IPR025714">
    <property type="entry name" value="Methyltranfer_dom"/>
</dbReference>
<protein>
    <submittedName>
        <fullName evidence="8">23S rRNA (Uracil-5-)-methyltransferase RumA</fullName>
    </submittedName>
    <submittedName>
        <fullName evidence="9">23S_rRNA (Uracil-5-)-methyltransferase RumA</fullName>
    </submittedName>
</protein>
<comment type="caution">
    <text evidence="4">Lacks conserved residue(s) required for the propagation of feature annotation.</text>
</comment>
<reference evidence="9 10" key="2">
    <citation type="submission" date="2024-07" db="EMBL/GenBank/DDBJ databases">
        <authorList>
            <person name="Akdeniz Z."/>
        </authorList>
    </citation>
    <scope>NUCLEOTIDE SEQUENCE [LARGE SCALE GENOMIC DNA]</scope>
</reference>
<dbReference type="Pfam" id="PF13847">
    <property type="entry name" value="Methyltransf_31"/>
    <property type="match status" value="1"/>
</dbReference>
<feature type="region of interest" description="Disordered" evidence="6">
    <location>
        <begin position="89"/>
        <end position="112"/>
    </location>
</feature>
<evidence type="ECO:0000256" key="1">
    <source>
        <dbReference type="ARBA" id="ARBA00022603"/>
    </source>
</evidence>
<evidence type="ECO:0000259" key="7">
    <source>
        <dbReference type="Pfam" id="PF13847"/>
    </source>
</evidence>
<evidence type="ECO:0000256" key="4">
    <source>
        <dbReference type="PROSITE-ProRule" id="PRU01024"/>
    </source>
</evidence>
<dbReference type="Gene3D" id="2.40.50.1070">
    <property type="match status" value="1"/>
</dbReference>
<dbReference type="GO" id="GO:0006396">
    <property type="term" value="P:RNA processing"/>
    <property type="evidence" value="ECO:0007669"/>
    <property type="project" value="InterPro"/>
</dbReference>
<dbReference type="InterPro" id="IPR045850">
    <property type="entry name" value="TRM2_met"/>
</dbReference>
<organism evidence="8">
    <name type="scientific">Hexamita inflata</name>
    <dbReference type="NCBI Taxonomy" id="28002"/>
    <lineage>
        <taxon>Eukaryota</taxon>
        <taxon>Metamonada</taxon>
        <taxon>Diplomonadida</taxon>
        <taxon>Hexamitidae</taxon>
        <taxon>Hexamitinae</taxon>
        <taxon>Hexamita</taxon>
    </lineage>
</organism>
<feature type="compositionally biased region" description="Polar residues" evidence="6">
    <location>
        <begin position="89"/>
        <end position="98"/>
    </location>
</feature>
<feature type="domain" description="Methyltransferase" evidence="7">
    <location>
        <begin position="369"/>
        <end position="492"/>
    </location>
</feature>
<dbReference type="InterPro" id="IPR010280">
    <property type="entry name" value="U5_MeTrfase_fam"/>
</dbReference>
<gene>
    <name evidence="8" type="ORF">HINF_LOCUS20998</name>
    <name evidence="9" type="ORF">HINF_LOCUS2544</name>
</gene>
<keyword evidence="2 4" id="KW-0808">Transferase</keyword>
<dbReference type="GO" id="GO:0008173">
    <property type="term" value="F:RNA methyltransferase activity"/>
    <property type="evidence" value="ECO:0007669"/>
    <property type="project" value="InterPro"/>
</dbReference>
<evidence type="ECO:0000313" key="9">
    <source>
        <dbReference type="EMBL" id="CAL5973775.1"/>
    </source>
</evidence>
<comment type="similarity">
    <text evidence="4">Belongs to the class I-like SAM-binding methyltransferase superfamily. RNA M5U methyltransferase family.</text>
</comment>
<feature type="binding site" evidence="4">
    <location>
        <position position="444"/>
    </location>
    <ligand>
        <name>S-adenosyl-L-methionine</name>
        <dbReference type="ChEBI" id="CHEBI:59789"/>
    </ligand>
</feature>
<evidence type="ECO:0000256" key="2">
    <source>
        <dbReference type="ARBA" id="ARBA00022679"/>
    </source>
</evidence>
<keyword evidence="1 4" id="KW-0489">Methyltransferase</keyword>
<dbReference type="PROSITE" id="PS51687">
    <property type="entry name" value="SAM_MT_RNA_M5U"/>
    <property type="match status" value="1"/>
</dbReference>
<dbReference type="EMBL" id="CATOUU010000531">
    <property type="protein sequence ID" value="CAI9933353.1"/>
    <property type="molecule type" value="Genomic_DNA"/>
</dbReference>
<dbReference type="PROSITE" id="PS01230">
    <property type="entry name" value="TRMA_1"/>
    <property type="match status" value="1"/>
</dbReference>
<evidence type="ECO:0000256" key="3">
    <source>
        <dbReference type="ARBA" id="ARBA00022691"/>
    </source>
</evidence>
<evidence type="ECO:0000313" key="8">
    <source>
        <dbReference type="EMBL" id="CAI9933353.1"/>
    </source>
</evidence>
<dbReference type="InterPro" id="IPR030390">
    <property type="entry name" value="MeTrfase_TrmA_AS"/>
</dbReference>
<feature type="binding site" evidence="4">
    <location>
        <position position="395"/>
    </location>
    <ligand>
        <name>S-adenosyl-L-methionine</name>
        <dbReference type="ChEBI" id="CHEBI:59789"/>
    </ligand>
</feature>
<dbReference type="AlphaFoldDB" id="A0AA86P7Y0"/>
<proteinExistence type="inferred from homology"/>
<dbReference type="InterPro" id="IPR029063">
    <property type="entry name" value="SAM-dependent_MTases_sf"/>
</dbReference>
<dbReference type="GO" id="GO:0003723">
    <property type="term" value="F:RNA binding"/>
    <property type="evidence" value="ECO:0007669"/>
    <property type="project" value="TreeGrafter"/>
</dbReference>
<dbReference type="SUPFAM" id="SSF53335">
    <property type="entry name" value="S-adenosyl-L-methionine-dependent methyltransferases"/>
    <property type="match status" value="1"/>
</dbReference>
<evidence type="ECO:0000256" key="5">
    <source>
        <dbReference type="PROSITE-ProRule" id="PRU10015"/>
    </source>
</evidence>
<keyword evidence="3 4" id="KW-0949">S-adenosyl-L-methionine</keyword>
<reference evidence="8" key="1">
    <citation type="submission" date="2023-06" db="EMBL/GenBank/DDBJ databases">
        <authorList>
            <person name="Kurt Z."/>
        </authorList>
    </citation>
    <scope>NUCLEOTIDE SEQUENCE</scope>
</reference>
<comment type="caution">
    <text evidence="8">The sequence shown here is derived from an EMBL/GenBank/DDBJ whole genome shotgun (WGS) entry which is preliminary data.</text>
</comment>
<feature type="active site" evidence="5">
    <location>
        <position position="471"/>
    </location>
</feature>
<keyword evidence="10" id="KW-1185">Reference proteome</keyword>
<name>A0AA86P7Y0_9EUKA</name>
<dbReference type="Gene3D" id="3.40.50.150">
    <property type="entry name" value="Vaccinia Virus protein VP39"/>
    <property type="match status" value="1"/>
</dbReference>
<dbReference type="PANTHER" id="PTHR45904:SF2">
    <property type="entry name" value="TRNA (URACIL-5-)-METHYLTRANSFERASE HOMOLOG A"/>
    <property type="match status" value="1"/>
</dbReference>
<sequence>MNDEQPQNEYTAIRIHNAGKFLKVSKFKQELKNNDVDFYRLETTNAFISLVFDAPEKLAFAQEWLQKQKNYQDKPFKLSTIENYQVQQSTYKPNNTVPSSEESLSESSEPVQTTPKTLFEITQPLLNNPNELLLKQKSVRNALHHQLTRTLKGQTIQSQNNIKKTHQLPKIVPKYFANEQVRKNSFHLHEITSGKVTSGYRTKGEFMIQKDTDGVKIGSFYRIKDQFHVFSAEEMQENKLFPVQTLKLLQIAQNYFNQNKQEVKGLLVVKTSGDVENDEFKVKQMLVKLDLENTTVNQQEFQIYVKAEFKNIFETELVFDTDKNQFITQQLFGLSFRIYSESFFQQNIEVFQLICKQIKEYSSNPKCIYDICCGTGVIGQIMARLTDCKKIIGVDIVPEAIQSAQEQFKLNNFTDTEATYICGPVEKHLDIFNDCSSDDFVILDPPRSGLHPKVLKALRQSNAQQLVYVSCNPKSLAADLYGLTAIDCEYVKSQPVFQSIPFCIKETKLFNMFVGCEHVETVVVLQRCKDAEGTI</sequence>
<dbReference type="PANTHER" id="PTHR45904">
    <property type="entry name" value="TRNA (URACIL-5-)-METHYLTRANSFERASE"/>
    <property type="match status" value="1"/>
</dbReference>
<feature type="compositionally biased region" description="Low complexity" evidence="6">
    <location>
        <begin position="99"/>
        <end position="109"/>
    </location>
</feature>
<dbReference type="CDD" id="cd02440">
    <property type="entry name" value="AdoMet_MTases"/>
    <property type="match status" value="1"/>
</dbReference>
<dbReference type="EMBL" id="CAXDID020000004">
    <property type="protein sequence ID" value="CAL5973775.1"/>
    <property type="molecule type" value="Genomic_DNA"/>
</dbReference>
<evidence type="ECO:0000313" key="10">
    <source>
        <dbReference type="Proteomes" id="UP001642409"/>
    </source>
</evidence>
<feature type="binding site" evidence="4">
    <location>
        <position position="345"/>
    </location>
    <ligand>
        <name>S-adenosyl-L-methionine</name>
        <dbReference type="ChEBI" id="CHEBI:59789"/>
    </ligand>
</feature>
<accession>A0AA86P7Y0</accession>